<proteinExistence type="predicted"/>
<dbReference type="GO" id="GO:0032259">
    <property type="term" value="P:methylation"/>
    <property type="evidence" value="ECO:0007669"/>
    <property type="project" value="UniProtKB-KW"/>
</dbReference>
<dbReference type="InterPro" id="IPR029063">
    <property type="entry name" value="SAM-dependent_MTases_sf"/>
</dbReference>
<accession>A0A158HTX7</accession>
<dbReference type="Proteomes" id="UP000055019">
    <property type="component" value="Unassembled WGS sequence"/>
</dbReference>
<dbReference type="GO" id="GO:0030798">
    <property type="term" value="F:trans-aconitate 2-methyltransferase activity"/>
    <property type="evidence" value="ECO:0007669"/>
    <property type="project" value="UniProtKB-EC"/>
</dbReference>
<dbReference type="SUPFAM" id="SSF53335">
    <property type="entry name" value="S-adenosyl-L-methionine-dependent methyltransferases"/>
    <property type="match status" value="1"/>
</dbReference>
<dbReference type="Gene3D" id="3.40.50.150">
    <property type="entry name" value="Vaccinia Virus protein VP39"/>
    <property type="match status" value="1"/>
</dbReference>
<evidence type="ECO:0000313" key="2">
    <source>
        <dbReference type="Proteomes" id="UP000055019"/>
    </source>
</evidence>
<dbReference type="EC" id="2.1.1.144" evidence="1"/>
<comment type="caution">
    <text evidence="1">The sequence shown here is derived from an EMBL/GenBank/DDBJ whole genome shotgun (WGS) entry which is preliminary data.</text>
</comment>
<name>A0A158HTX7_9BURK</name>
<reference evidence="1" key="1">
    <citation type="submission" date="2016-01" db="EMBL/GenBank/DDBJ databases">
        <authorList>
            <person name="Peeters C."/>
        </authorList>
    </citation>
    <scope>NUCLEOTIDE SEQUENCE [LARGE SCALE GENOMIC DNA]</scope>
    <source>
        <strain evidence="1">LMG 29317</strain>
    </source>
</reference>
<dbReference type="AlphaFoldDB" id="A0A158HTX7"/>
<evidence type="ECO:0000313" key="1">
    <source>
        <dbReference type="EMBL" id="SAL47834.1"/>
    </source>
</evidence>
<dbReference type="EMBL" id="FCOM02000007">
    <property type="protein sequence ID" value="SAL47834.1"/>
    <property type="molecule type" value="Genomic_DNA"/>
</dbReference>
<sequence length="223" mass="25398">MPISADSFDQVTLAAMEALKPSRILDIGCGAGKYGRMIRSILPEAIIEGVEVEPRYIEQFALRDIYAPMHLMSATSIPERMIDEMFDLTIIGDCIEHLPKSAGLDLLNFLTYRSAYTIVVLPESMMQNTVDNIKSEAHISAWSERDFQWHDNWAWAQVYAMQFYILRGYPPASVNLQSLLNTLDARQFTLRYDTVTTPLKFNHTNLTKTVPLEEGGAIYWRAQ</sequence>
<keyword evidence="2" id="KW-1185">Reference proteome</keyword>
<keyword evidence="1" id="KW-0489">Methyltransferase</keyword>
<protein>
    <submittedName>
        <fullName evidence="1">Trans-aconitate 2-methyltransferase</fullName>
        <ecNumber evidence="1">2.1.1.144</ecNumber>
    </submittedName>
</protein>
<dbReference type="OrthoDB" id="9797829at2"/>
<organism evidence="1 2">
    <name type="scientific">Caballeronia arvi</name>
    <dbReference type="NCBI Taxonomy" id="1777135"/>
    <lineage>
        <taxon>Bacteria</taxon>
        <taxon>Pseudomonadati</taxon>
        <taxon>Pseudomonadota</taxon>
        <taxon>Betaproteobacteria</taxon>
        <taxon>Burkholderiales</taxon>
        <taxon>Burkholderiaceae</taxon>
        <taxon>Caballeronia</taxon>
    </lineage>
</organism>
<gene>
    <name evidence="1" type="primary">tam</name>
    <name evidence="1" type="ORF">AWB74_02169</name>
</gene>
<keyword evidence="1" id="KW-0808">Transferase</keyword>
<dbReference type="RefSeq" id="WP_143749194.1">
    <property type="nucleotide sequence ID" value="NZ_FCOM02000007.1"/>
</dbReference>